<protein>
    <recommendedName>
        <fullName evidence="1">Cyclic nucleotide-binding domain-containing protein</fullName>
    </recommendedName>
</protein>
<feature type="domain" description="Cyclic nucleotide-binding" evidence="1">
    <location>
        <begin position="43"/>
        <end position="100"/>
    </location>
</feature>
<sequence>MIFKITEESNINRPRQIESLSKISPTSKRNRKTELLYMSKMNAFSQLKNYQIDYFQRSIKSVEFLRGDLIFQEGQKCDAIYVIKQGEIEIFKKKPLINRLKQITNQIKKSLFIK</sequence>
<dbReference type="Pfam" id="PF00027">
    <property type="entry name" value="cNMP_binding"/>
    <property type="match status" value="1"/>
</dbReference>
<dbReference type="EMBL" id="CAJJDN010000078">
    <property type="protein sequence ID" value="CAD8102686.1"/>
    <property type="molecule type" value="Genomic_DNA"/>
</dbReference>
<dbReference type="OrthoDB" id="2021138at2759"/>
<dbReference type="AlphaFoldDB" id="A0A8S1PHW8"/>
<name>A0A8S1PHW8_9CILI</name>
<evidence type="ECO:0000313" key="2">
    <source>
        <dbReference type="EMBL" id="CAD8102686.1"/>
    </source>
</evidence>
<organism evidence="2 3">
    <name type="scientific">Paramecium sonneborni</name>
    <dbReference type="NCBI Taxonomy" id="65129"/>
    <lineage>
        <taxon>Eukaryota</taxon>
        <taxon>Sar</taxon>
        <taxon>Alveolata</taxon>
        <taxon>Ciliophora</taxon>
        <taxon>Intramacronucleata</taxon>
        <taxon>Oligohymenophorea</taxon>
        <taxon>Peniculida</taxon>
        <taxon>Parameciidae</taxon>
        <taxon>Paramecium</taxon>
    </lineage>
</organism>
<dbReference type="PROSITE" id="PS50042">
    <property type="entry name" value="CNMP_BINDING_3"/>
    <property type="match status" value="1"/>
</dbReference>
<accession>A0A8S1PHW8</accession>
<dbReference type="Proteomes" id="UP000692954">
    <property type="component" value="Unassembled WGS sequence"/>
</dbReference>
<gene>
    <name evidence="2" type="ORF">PSON_ATCC_30995.1.T0780148</name>
</gene>
<comment type="caution">
    <text evidence="2">The sequence shown here is derived from an EMBL/GenBank/DDBJ whole genome shotgun (WGS) entry which is preliminary data.</text>
</comment>
<dbReference type="CDD" id="cd00038">
    <property type="entry name" value="CAP_ED"/>
    <property type="match status" value="1"/>
</dbReference>
<evidence type="ECO:0000259" key="1">
    <source>
        <dbReference type="PROSITE" id="PS50042"/>
    </source>
</evidence>
<keyword evidence="3" id="KW-1185">Reference proteome</keyword>
<reference evidence="2" key="1">
    <citation type="submission" date="2021-01" db="EMBL/GenBank/DDBJ databases">
        <authorList>
            <consortium name="Genoscope - CEA"/>
            <person name="William W."/>
        </authorList>
    </citation>
    <scope>NUCLEOTIDE SEQUENCE</scope>
</reference>
<dbReference type="InterPro" id="IPR000595">
    <property type="entry name" value="cNMP-bd_dom"/>
</dbReference>
<proteinExistence type="predicted"/>
<evidence type="ECO:0000313" key="3">
    <source>
        <dbReference type="Proteomes" id="UP000692954"/>
    </source>
</evidence>